<reference evidence="11" key="1">
    <citation type="journal article" date="2023" name="Insect Mol. Biol.">
        <title>Genome sequencing provides insights into the evolution of gene families encoding plant cell wall-degrading enzymes in longhorned beetles.</title>
        <authorList>
            <person name="Shin N.R."/>
            <person name="Okamura Y."/>
            <person name="Kirsch R."/>
            <person name="Pauchet Y."/>
        </authorList>
    </citation>
    <scope>NUCLEOTIDE SEQUENCE</scope>
    <source>
        <strain evidence="11">AMC_N1</strain>
    </source>
</reference>
<dbReference type="Proteomes" id="UP001162162">
    <property type="component" value="Unassembled WGS sequence"/>
</dbReference>
<feature type="transmembrane region" description="Helical" evidence="9">
    <location>
        <begin position="274"/>
        <end position="294"/>
    </location>
</feature>
<evidence type="ECO:0000256" key="1">
    <source>
        <dbReference type="ARBA" id="ARBA00004651"/>
    </source>
</evidence>
<evidence type="ECO:0000313" key="11">
    <source>
        <dbReference type="EMBL" id="KAJ8954666.1"/>
    </source>
</evidence>
<evidence type="ECO:0000256" key="9">
    <source>
        <dbReference type="SAM" id="Phobius"/>
    </source>
</evidence>
<evidence type="ECO:0000256" key="5">
    <source>
        <dbReference type="ARBA" id="ARBA00022692"/>
    </source>
</evidence>
<dbReference type="GO" id="GO:0005886">
    <property type="term" value="C:plasma membrane"/>
    <property type="evidence" value="ECO:0007669"/>
    <property type="project" value="UniProtKB-SubCell"/>
</dbReference>
<comment type="caution">
    <text evidence="11">The sequence shown here is derived from an EMBL/GenBank/DDBJ whole genome shotgun (WGS) entry which is preliminary data.</text>
</comment>
<feature type="transmembrane region" description="Helical" evidence="9">
    <location>
        <begin position="371"/>
        <end position="391"/>
    </location>
</feature>
<dbReference type="AlphaFoldDB" id="A0AAV8YSL7"/>
<dbReference type="GO" id="GO:0022857">
    <property type="term" value="F:transmembrane transporter activity"/>
    <property type="evidence" value="ECO:0007669"/>
    <property type="project" value="InterPro"/>
</dbReference>
<feature type="transmembrane region" description="Helical" evidence="9">
    <location>
        <begin position="335"/>
        <end position="359"/>
    </location>
</feature>
<dbReference type="PANTHER" id="PTHR48021">
    <property type="match status" value="1"/>
</dbReference>
<dbReference type="PRINTS" id="PR00171">
    <property type="entry name" value="SUGRTRNSPORT"/>
</dbReference>
<evidence type="ECO:0000256" key="4">
    <source>
        <dbReference type="ARBA" id="ARBA00022597"/>
    </source>
</evidence>
<dbReference type="InterPro" id="IPR005828">
    <property type="entry name" value="MFS_sugar_transport-like"/>
</dbReference>
<comment type="subcellular location">
    <subcellularLocation>
        <location evidence="1">Cell membrane</location>
        <topology evidence="1">Multi-pass membrane protein</topology>
    </subcellularLocation>
</comment>
<feature type="transmembrane region" description="Helical" evidence="9">
    <location>
        <begin position="403"/>
        <end position="422"/>
    </location>
</feature>
<feature type="transmembrane region" description="Helical" evidence="9">
    <location>
        <begin position="127"/>
        <end position="146"/>
    </location>
</feature>
<evidence type="ECO:0000256" key="8">
    <source>
        <dbReference type="ARBA" id="ARBA00023180"/>
    </source>
</evidence>
<dbReference type="InterPro" id="IPR003663">
    <property type="entry name" value="Sugar/inositol_transpt"/>
</dbReference>
<protein>
    <recommendedName>
        <fullName evidence="10">Major facilitator superfamily (MFS) profile domain-containing protein</fullName>
    </recommendedName>
</protein>
<dbReference type="InterPro" id="IPR050549">
    <property type="entry name" value="MFS_Trehalose_Transporter"/>
</dbReference>
<dbReference type="SUPFAM" id="SSF103473">
    <property type="entry name" value="MFS general substrate transporter"/>
    <property type="match status" value="1"/>
</dbReference>
<proteinExistence type="predicted"/>
<organism evidence="11 12">
    <name type="scientific">Aromia moschata</name>
    <dbReference type="NCBI Taxonomy" id="1265417"/>
    <lineage>
        <taxon>Eukaryota</taxon>
        <taxon>Metazoa</taxon>
        <taxon>Ecdysozoa</taxon>
        <taxon>Arthropoda</taxon>
        <taxon>Hexapoda</taxon>
        <taxon>Insecta</taxon>
        <taxon>Pterygota</taxon>
        <taxon>Neoptera</taxon>
        <taxon>Endopterygota</taxon>
        <taxon>Coleoptera</taxon>
        <taxon>Polyphaga</taxon>
        <taxon>Cucujiformia</taxon>
        <taxon>Chrysomeloidea</taxon>
        <taxon>Cerambycidae</taxon>
        <taxon>Cerambycinae</taxon>
        <taxon>Callichromatini</taxon>
        <taxon>Aromia</taxon>
    </lineage>
</organism>
<accession>A0AAV8YSL7</accession>
<keyword evidence="2" id="KW-0813">Transport</keyword>
<keyword evidence="4" id="KW-0762">Sugar transport</keyword>
<feature type="transmembrane region" description="Helical" evidence="9">
    <location>
        <begin position="69"/>
        <end position="87"/>
    </location>
</feature>
<name>A0AAV8YSL7_9CUCU</name>
<keyword evidence="3" id="KW-1003">Cell membrane</keyword>
<dbReference type="PANTHER" id="PTHR48021:SF46">
    <property type="entry name" value="MAJOR FACILITATOR SUPERFAMILY (MFS) PROFILE DOMAIN-CONTAINING PROTEIN"/>
    <property type="match status" value="1"/>
</dbReference>
<dbReference type="Pfam" id="PF00083">
    <property type="entry name" value="Sugar_tr"/>
    <property type="match status" value="1"/>
</dbReference>
<dbReference type="PROSITE" id="PS50850">
    <property type="entry name" value="MFS"/>
    <property type="match status" value="1"/>
</dbReference>
<evidence type="ECO:0000259" key="10">
    <source>
        <dbReference type="PROSITE" id="PS50850"/>
    </source>
</evidence>
<dbReference type="InterPro" id="IPR020846">
    <property type="entry name" value="MFS_dom"/>
</dbReference>
<keyword evidence="12" id="KW-1185">Reference proteome</keyword>
<evidence type="ECO:0000313" key="12">
    <source>
        <dbReference type="Proteomes" id="UP001162162"/>
    </source>
</evidence>
<feature type="domain" description="Major facilitator superfamily (MFS) profile" evidence="10">
    <location>
        <begin position="1"/>
        <end position="426"/>
    </location>
</feature>
<keyword evidence="6 9" id="KW-1133">Transmembrane helix</keyword>
<dbReference type="EMBL" id="JAPWTK010000045">
    <property type="protein sequence ID" value="KAJ8954666.1"/>
    <property type="molecule type" value="Genomic_DNA"/>
</dbReference>
<keyword evidence="7 9" id="KW-0472">Membrane</keyword>
<feature type="transmembrane region" description="Helical" evidence="9">
    <location>
        <begin position="236"/>
        <end position="262"/>
    </location>
</feature>
<feature type="transmembrane region" description="Helical" evidence="9">
    <location>
        <begin position="301"/>
        <end position="323"/>
    </location>
</feature>
<keyword evidence="5 9" id="KW-0812">Transmembrane</keyword>
<dbReference type="Gene3D" id="1.20.1250.20">
    <property type="entry name" value="MFS general substrate transporter like domains"/>
    <property type="match status" value="1"/>
</dbReference>
<evidence type="ECO:0000256" key="7">
    <source>
        <dbReference type="ARBA" id="ARBA00023136"/>
    </source>
</evidence>
<gene>
    <name evidence="11" type="ORF">NQ318_011356</name>
</gene>
<evidence type="ECO:0000256" key="6">
    <source>
        <dbReference type="ARBA" id="ARBA00022989"/>
    </source>
</evidence>
<sequence length="461" mass="50880">MFLAGTLFAVSNGMTVGWTAPMIPYLISNQSHIETTRHEAEQLESALLIGAFCGLPTTIFFTQKIGRKLSLLLASCVVLVAWTAIAFGDNLIYIYVARFFSGMAGNMAFVAAPMYLAEIADQKIRGFLSSIIYLMMLTGCLIMYCVGPYLPYYSSCLIGICLAVSEISIFSFMPETPYYLMFKNRPEEAKKSLQFFRPKVNVEKEMQDISAAITRQKTERGRLKDLFVVGSNRKALVIMTALNAGQNFSAINVVMMNLHLILREAGSIYMEDSLAGILFGAILLTAACTASLQLDRHGRKVLLITSSVLTGCCLFVLAVYFNLKNSGYDVLQVSWIPIAAVMTYAASFKLGLGIVPIVVTAEIFPARIKAMGMTIADAVYVTWGIASLYVYQWLGESYGLHVPFYLFSVCAFLLALFTSFYIPETKGKSLEEIQMVLKGGRIAESRAKDNTTEVPLMVLKV</sequence>
<feature type="transmembrane region" description="Helical" evidence="9">
    <location>
        <begin position="152"/>
        <end position="173"/>
    </location>
</feature>
<dbReference type="FunFam" id="1.20.1250.20:FF:000218">
    <property type="entry name" value="facilitated trehalose transporter Tret1"/>
    <property type="match status" value="1"/>
</dbReference>
<evidence type="ECO:0000256" key="2">
    <source>
        <dbReference type="ARBA" id="ARBA00022448"/>
    </source>
</evidence>
<evidence type="ECO:0000256" key="3">
    <source>
        <dbReference type="ARBA" id="ARBA00022475"/>
    </source>
</evidence>
<feature type="transmembrane region" description="Helical" evidence="9">
    <location>
        <begin position="93"/>
        <end position="115"/>
    </location>
</feature>
<dbReference type="InterPro" id="IPR036259">
    <property type="entry name" value="MFS_trans_sf"/>
</dbReference>
<keyword evidence="8" id="KW-0325">Glycoprotein</keyword>